<feature type="domain" description="LssY-like C-terminal" evidence="1">
    <location>
        <begin position="19"/>
        <end position="109"/>
    </location>
</feature>
<dbReference type="RefSeq" id="WP_186912805.1">
    <property type="nucleotide sequence ID" value="NZ_JACOFV010000010.1"/>
</dbReference>
<evidence type="ECO:0000259" key="1">
    <source>
        <dbReference type="Pfam" id="PF14067"/>
    </source>
</evidence>
<dbReference type="EMBL" id="JACOFV010000010">
    <property type="protein sequence ID" value="MBC3862863.1"/>
    <property type="molecule type" value="Genomic_DNA"/>
</dbReference>
<organism evidence="2 3">
    <name type="scientific">Undibacterium jejuense</name>
    <dbReference type="NCBI Taxonomy" id="1344949"/>
    <lineage>
        <taxon>Bacteria</taxon>
        <taxon>Pseudomonadati</taxon>
        <taxon>Pseudomonadota</taxon>
        <taxon>Betaproteobacteria</taxon>
        <taxon>Burkholderiales</taxon>
        <taxon>Oxalobacteraceae</taxon>
        <taxon>Undibacterium</taxon>
    </lineage>
</organism>
<accession>A0A923HI59</accession>
<protein>
    <submittedName>
        <fullName evidence="2">LssY C-terminal domain-containing protein</fullName>
    </submittedName>
</protein>
<proteinExistence type="predicted"/>
<dbReference type="InterPro" id="IPR025902">
    <property type="entry name" value="LssY-like-C_dom"/>
</dbReference>
<evidence type="ECO:0000313" key="3">
    <source>
        <dbReference type="Proteomes" id="UP000634011"/>
    </source>
</evidence>
<evidence type="ECO:0000313" key="2">
    <source>
        <dbReference type="EMBL" id="MBC3862863.1"/>
    </source>
</evidence>
<dbReference type="Proteomes" id="UP000634011">
    <property type="component" value="Unassembled WGS sequence"/>
</dbReference>
<name>A0A923HI59_9BURK</name>
<keyword evidence="3" id="KW-1185">Reference proteome</keyword>
<dbReference type="Pfam" id="PF14067">
    <property type="entry name" value="LssY_C"/>
    <property type="match status" value="1"/>
</dbReference>
<sequence length="115" mass="12747">MSETSESNVNPAAFPFWPHHVRFWQANTQDDVGRPLWIGAATYDAGVGISYTTGQITHHIAAEVDKERDKLIADLQQTGALVIQWIDSFQPTHEGRNGGGDRFVTDGKLGVIEER</sequence>
<reference evidence="2" key="1">
    <citation type="submission" date="2020-08" db="EMBL/GenBank/DDBJ databases">
        <title>Novel species isolated from subtropical streams in China.</title>
        <authorList>
            <person name="Lu H."/>
        </authorList>
    </citation>
    <scope>NUCLEOTIDE SEQUENCE</scope>
    <source>
        <strain evidence="2">KACC 12607</strain>
    </source>
</reference>
<dbReference type="AlphaFoldDB" id="A0A923HI59"/>
<gene>
    <name evidence="2" type="ORF">H8K32_12175</name>
</gene>
<comment type="caution">
    <text evidence="2">The sequence shown here is derived from an EMBL/GenBank/DDBJ whole genome shotgun (WGS) entry which is preliminary data.</text>
</comment>